<protein>
    <submittedName>
        <fullName evidence="2">Uncharacterized protein</fullName>
    </submittedName>
</protein>
<reference evidence="2 3" key="1">
    <citation type="submission" date="2019-10" db="EMBL/GenBank/DDBJ databases">
        <title>Georgenia wutianyii sp. nov. and Georgenia yuyongxinii sp. nov. isolated from plateau pika (Ochotona curzoniae) in the Qinghai-Tibet plateau of China.</title>
        <authorList>
            <person name="Tian Z."/>
        </authorList>
    </citation>
    <scope>NUCLEOTIDE SEQUENCE [LARGE SCALE GENOMIC DNA]</scope>
    <source>
        <strain evidence="2 3">DSM 21501</strain>
    </source>
</reference>
<dbReference type="AlphaFoldDB" id="A0A7J5UPE4"/>
<keyword evidence="1" id="KW-0812">Transmembrane</keyword>
<name>A0A7J5UPE4_9MICO</name>
<sequence>MRRRAKEWLGAGLVAVVVGGVMLLAPETNPYAEELAAARHGASAFQLDVLADRRITDEEIADARRRWRACLRDAGVDPVWAEDKAGFPVVDECYDSTRGRLEELAWNMKVDPENRGLAVVIAECLQRQGVLPADYDATGPTLEEAVGELLQHVDISDDGTRACFLPAAGPG</sequence>
<evidence type="ECO:0000313" key="3">
    <source>
        <dbReference type="Proteomes" id="UP000451860"/>
    </source>
</evidence>
<evidence type="ECO:0000256" key="1">
    <source>
        <dbReference type="SAM" id="Phobius"/>
    </source>
</evidence>
<gene>
    <name evidence="2" type="ORF">GB883_10920</name>
</gene>
<evidence type="ECO:0000313" key="2">
    <source>
        <dbReference type="EMBL" id="KAE8764090.1"/>
    </source>
</evidence>
<organism evidence="2 3">
    <name type="scientific">Georgenia thermotolerans</name>
    <dbReference type="NCBI Taxonomy" id="527326"/>
    <lineage>
        <taxon>Bacteria</taxon>
        <taxon>Bacillati</taxon>
        <taxon>Actinomycetota</taxon>
        <taxon>Actinomycetes</taxon>
        <taxon>Micrococcales</taxon>
        <taxon>Bogoriellaceae</taxon>
        <taxon>Georgenia</taxon>
    </lineage>
</organism>
<keyword evidence="1" id="KW-0472">Membrane</keyword>
<proteinExistence type="predicted"/>
<dbReference type="OrthoDB" id="3230981at2"/>
<comment type="caution">
    <text evidence="2">The sequence shown here is derived from an EMBL/GenBank/DDBJ whole genome shotgun (WGS) entry which is preliminary data.</text>
</comment>
<accession>A0A7J5UPE4</accession>
<dbReference type="Proteomes" id="UP000451860">
    <property type="component" value="Unassembled WGS sequence"/>
</dbReference>
<keyword evidence="3" id="KW-1185">Reference proteome</keyword>
<keyword evidence="1" id="KW-1133">Transmembrane helix</keyword>
<dbReference type="RefSeq" id="WP_152204332.1">
    <property type="nucleotide sequence ID" value="NZ_VUKF01000050.1"/>
</dbReference>
<feature type="transmembrane region" description="Helical" evidence="1">
    <location>
        <begin position="7"/>
        <end position="25"/>
    </location>
</feature>
<dbReference type="EMBL" id="WHJE01000044">
    <property type="protein sequence ID" value="KAE8764090.1"/>
    <property type="molecule type" value="Genomic_DNA"/>
</dbReference>